<organism evidence="1 2">
    <name type="scientific">Wickerhamomyces anomalus (strain ATCC 58044 / CBS 1984 / NCYC 433 / NRRL Y-366-8)</name>
    <name type="common">Yeast</name>
    <name type="synonym">Hansenula anomala</name>
    <dbReference type="NCBI Taxonomy" id="683960"/>
    <lineage>
        <taxon>Eukaryota</taxon>
        <taxon>Fungi</taxon>
        <taxon>Dikarya</taxon>
        <taxon>Ascomycota</taxon>
        <taxon>Saccharomycotina</taxon>
        <taxon>Saccharomycetes</taxon>
        <taxon>Phaffomycetales</taxon>
        <taxon>Wickerhamomycetaceae</taxon>
        <taxon>Wickerhamomyces</taxon>
    </lineage>
</organism>
<name>A0A1E3PA16_WICAA</name>
<reference evidence="1 2" key="1">
    <citation type="journal article" date="2016" name="Proc. Natl. Acad. Sci. U.S.A.">
        <title>Comparative genomics of biotechnologically important yeasts.</title>
        <authorList>
            <person name="Riley R."/>
            <person name="Haridas S."/>
            <person name="Wolfe K.H."/>
            <person name="Lopes M.R."/>
            <person name="Hittinger C.T."/>
            <person name="Goeker M."/>
            <person name="Salamov A.A."/>
            <person name="Wisecaver J.H."/>
            <person name="Long T.M."/>
            <person name="Calvey C.H."/>
            <person name="Aerts A.L."/>
            <person name="Barry K.W."/>
            <person name="Choi C."/>
            <person name="Clum A."/>
            <person name="Coughlan A.Y."/>
            <person name="Deshpande S."/>
            <person name="Douglass A.P."/>
            <person name="Hanson S.J."/>
            <person name="Klenk H.-P."/>
            <person name="LaButti K.M."/>
            <person name="Lapidus A."/>
            <person name="Lindquist E.A."/>
            <person name="Lipzen A.M."/>
            <person name="Meier-Kolthoff J.P."/>
            <person name="Ohm R.A."/>
            <person name="Otillar R.P."/>
            <person name="Pangilinan J.L."/>
            <person name="Peng Y."/>
            <person name="Rokas A."/>
            <person name="Rosa C.A."/>
            <person name="Scheuner C."/>
            <person name="Sibirny A.A."/>
            <person name="Slot J.C."/>
            <person name="Stielow J.B."/>
            <person name="Sun H."/>
            <person name="Kurtzman C.P."/>
            <person name="Blackwell M."/>
            <person name="Grigoriev I.V."/>
            <person name="Jeffries T.W."/>
        </authorList>
    </citation>
    <scope>NUCLEOTIDE SEQUENCE [LARGE SCALE GENOMIC DNA]</scope>
    <source>
        <strain evidence="2">ATCC 58044 / CBS 1984 / NCYC 433 / NRRL Y-366-8</strain>
    </source>
</reference>
<evidence type="ECO:0000313" key="2">
    <source>
        <dbReference type="Proteomes" id="UP000094112"/>
    </source>
</evidence>
<dbReference type="GeneID" id="30200217"/>
<gene>
    <name evidence="1" type="ORF">WICANDRAFT_60328</name>
</gene>
<dbReference type="EMBL" id="KV454208">
    <property type="protein sequence ID" value="ODQ62259.1"/>
    <property type="molecule type" value="Genomic_DNA"/>
</dbReference>
<protein>
    <recommendedName>
        <fullName evidence="3">F-box domain-containing protein</fullName>
    </recommendedName>
</protein>
<evidence type="ECO:0000313" key="1">
    <source>
        <dbReference type="EMBL" id="ODQ62259.1"/>
    </source>
</evidence>
<evidence type="ECO:0008006" key="3">
    <source>
        <dbReference type="Google" id="ProtNLM"/>
    </source>
</evidence>
<accession>A0A1E3PA16</accession>
<dbReference type="Proteomes" id="UP000094112">
    <property type="component" value="Unassembled WGS sequence"/>
</dbReference>
<keyword evidence="2" id="KW-1185">Reference proteome</keyword>
<dbReference type="RefSeq" id="XP_019041466.1">
    <property type="nucleotide sequence ID" value="XM_019182971.1"/>
</dbReference>
<proteinExistence type="predicted"/>
<dbReference type="AlphaFoldDB" id="A0A1E3PA16"/>
<sequence length="219" mass="25314">MNSIPTEIKLNILSQAHPSQLNTIASASNQLEDLVKYIISKKLQSHLDQQQQLLISLYSPNSKESNYKYYYTVDYEIQQYTTTFNIGSFHHKENLLKPSTDLTEKQSVQEINHKQLNHLDLTLNEDQSMAKISFALLLKNTPINETSLRLNKESLSNSVQLENLAFQFSLQQGELEPEKGGYDFDINYNYALNFNNFVIDNVSLLKMIEKDDQALIIRY</sequence>
<dbReference type="OrthoDB" id="4079943at2759"/>